<dbReference type="SUPFAM" id="SSF55455">
    <property type="entry name" value="SRF-like"/>
    <property type="match status" value="1"/>
</dbReference>
<comment type="subcellular location">
    <subcellularLocation>
        <location evidence="1">Nucleus</location>
    </subcellularLocation>
</comment>
<dbReference type="GO" id="GO:0005634">
    <property type="term" value="C:nucleus"/>
    <property type="evidence" value="ECO:0007669"/>
    <property type="project" value="UniProtKB-SubCell"/>
</dbReference>
<evidence type="ECO:0000256" key="4">
    <source>
        <dbReference type="ARBA" id="ARBA00023163"/>
    </source>
</evidence>
<evidence type="ECO:0000256" key="5">
    <source>
        <dbReference type="ARBA" id="ARBA00023242"/>
    </source>
</evidence>
<feature type="domain" description="MADS-box" evidence="6">
    <location>
        <begin position="1"/>
        <end position="61"/>
    </location>
</feature>
<evidence type="ECO:0000259" key="7">
    <source>
        <dbReference type="PROSITE" id="PS51297"/>
    </source>
</evidence>
<keyword evidence="9" id="KW-1185">Reference proteome</keyword>
<dbReference type="InterPro" id="IPR036879">
    <property type="entry name" value="TF_MADSbox_sf"/>
</dbReference>
<evidence type="ECO:0000256" key="2">
    <source>
        <dbReference type="ARBA" id="ARBA00023015"/>
    </source>
</evidence>
<dbReference type="Gene3D" id="3.40.1810.10">
    <property type="entry name" value="Transcription factor, MADS-box"/>
    <property type="match status" value="1"/>
</dbReference>
<evidence type="ECO:0000256" key="3">
    <source>
        <dbReference type="ARBA" id="ARBA00023125"/>
    </source>
</evidence>
<dbReference type="PROSITE" id="PS00350">
    <property type="entry name" value="MADS_BOX_1"/>
    <property type="match status" value="1"/>
</dbReference>
<dbReference type="PANTHER" id="PTHR48019">
    <property type="entry name" value="SERUM RESPONSE FACTOR HOMOLOG"/>
    <property type="match status" value="1"/>
</dbReference>
<feature type="domain" description="K-box" evidence="7">
    <location>
        <begin position="88"/>
        <end position="152"/>
    </location>
</feature>
<organism evidence="8 9">
    <name type="scientific">Cajanus cajan</name>
    <name type="common">Pigeon pea</name>
    <name type="synonym">Cajanus indicus</name>
    <dbReference type="NCBI Taxonomy" id="3821"/>
    <lineage>
        <taxon>Eukaryota</taxon>
        <taxon>Viridiplantae</taxon>
        <taxon>Streptophyta</taxon>
        <taxon>Embryophyta</taxon>
        <taxon>Tracheophyta</taxon>
        <taxon>Spermatophyta</taxon>
        <taxon>Magnoliopsida</taxon>
        <taxon>eudicotyledons</taxon>
        <taxon>Gunneridae</taxon>
        <taxon>Pentapetalae</taxon>
        <taxon>rosids</taxon>
        <taxon>fabids</taxon>
        <taxon>Fabales</taxon>
        <taxon>Fabaceae</taxon>
        <taxon>Papilionoideae</taxon>
        <taxon>50 kb inversion clade</taxon>
        <taxon>NPAAA clade</taxon>
        <taxon>indigoferoid/millettioid clade</taxon>
        <taxon>Phaseoleae</taxon>
        <taxon>Cajanus</taxon>
    </lineage>
</organism>
<dbReference type="CDD" id="cd00265">
    <property type="entry name" value="MADS_MEF2_like"/>
    <property type="match status" value="1"/>
</dbReference>
<dbReference type="GO" id="GO:0045944">
    <property type="term" value="P:positive regulation of transcription by RNA polymerase II"/>
    <property type="evidence" value="ECO:0007669"/>
    <property type="project" value="InterPro"/>
</dbReference>
<dbReference type="SMART" id="SM00432">
    <property type="entry name" value="MADS"/>
    <property type="match status" value="1"/>
</dbReference>
<dbReference type="OMA" id="IMHESIS"/>
<evidence type="ECO:0000256" key="1">
    <source>
        <dbReference type="ARBA" id="ARBA00004123"/>
    </source>
</evidence>
<evidence type="ECO:0000313" key="9">
    <source>
        <dbReference type="Proteomes" id="UP000075243"/>
    </source>
</evidence>
<dbReference type="PRINTS" id="PR00404">
    <property type="entry name" value="MADSDOMAIN"/>
</dbReference>
<protein>
    <submittedName>
        <fullName evidence="8">Agamous-like MADS-box protein AGL8 isogeny</fullName>
    </submittedName>
</protein>
<keyword evidence="4" id="KW-0804">Transcription</keyword>
<reference evidence="8 9" key="1">
    <citation type="journal article" date="2012" name="Nat. Biotechnol.">
        <title>Draft genome sequence of pigeonpea (Cajanus cajan), an orphan legume crop of resource-poor farmers.</title>
        <authorList>
            <person name="Varshney R.K."/>
            <person name="Chen W."/>
            <person name="Li Y."/>
            <person name="Bharti A.K."/>
            <person name="Saxena R.K."/>
            <person name="Schlueter J.A."/>
            <person name="Donoghue M.T."/>
            <person name="Azam S."/>
            <person name="Fan G."/>
            <person name="Whaley A.M."/>
            <person name="Farmer A.D."/>
            <person name="Sheridan J."/>
            <person name="Iwata A."/>
            <person name="Tuteja R."/>
            <person name="Penmetsa R.V."/>
            <person name="Wu W."/>
            <person name="Upadhyaya H.D."/>
            <person name="Yang S.P."/>
            <person name="Shah T."/>
            <person name="Saxena K.B."/>
            <person name="Michael T."/>
            <person name="McCombie W.R."/>
            <person name="Yang B."/>
            <person name="Zhang G."/>
            <person name="Yang H."/>
            <person name="Wang J."/>
            <person name="Spillane C."/>
            <person name="Cook D.R."/>
            <person name="May G.D."/>
            <person name="Xu X."/>
            <person name="Jackson S.A."/>
        </authorList>
    </citation>
    <scope>NUCLEOTIDE SEQUENCE [LARGE SCALE GENOMIC DNA]</scope>
    <source>
        <strain evidence="9">cv. Asha</strain>
    </source>
</reference>
<dbReference type="FunFam" id="3.40.1810.10:FF:000003">
    <property type="entry name" value="MADS-box transcription factor MADS-MC"/>
    <property type="match status" value="1"/>
</dbReference>
<dbReference type="InterPro" id="IPR002487">
    <property type="entry name" value="TF_Kbox"/>
</dbReference>
<dbReference type="Proteomes" id="UP000075243">
    <property type="component" value="Chromosome 11"/>
</dbReference>
<dbReference type="Pfam" id="PF01486">
    <property type="entry name" value="K-box"/>
    <property type="match status" value="1"/>
</dbReference>
<dbReference type="GO" id="GO:0003700">
    <property type="term" value="F:DNA-binding transcription factor activity"/>
    <property type="evidence" value="ECO:0007669"/>
    <property type="project" value="InterPro"/>
</dbReference>
<sequence length="152" mass="17934">MGRGRVELKRIENKINRQVTFSKRRSGLFKKAREISLLCDAELALIVFSTRPKLFEYSTQPSTERILERYERYSYAERQVGTNDQAPNENWATEHQKLKARMEVLQRNQRNCMGEELESLNLRGLQSLEQQLDSALKHIRSRKVKLCNLECF</sequence>
<dbReference type="InterPro" id="IPR002100">
    <property type="entry name" value="TF_MADSbox"/>
</dbReference>
<dbReference type="InterPro" id="IPR050142">
    <property type="entry name" value="MADS-box/MEF2_TF"/>
</dbReference>
<gene>
    <name evidence="8" type="ORF">KK1_002969</name>
</gene>
<dbReference type="Pfam" id="PF00319">
    <property type="entry name" value="SRF-TF"/>
    <property type="match status" value="1"/>
</dbReference>
<dbReference type="GO" id="GO:0046983">
    <property type="term" value="F:protein dimerization activity"/>
    <property type="evidence" value="ECO:0007669"/>
    <property type="project" value="InterPro"/>
</dbReference>
<dbReference type="GO" id="GO:0000977">
    <property type="term" value="F:RNA polymerase II transcription regulatory region sequence-specific DNA binding"/>
    <property type="evidence" value="ECO:0007669"/>
    <property type="project" value="InterPro"/>
</dbReference>
<name>A0A151SPQ9_CAJCA</name>
<dbReference type="PROSITE" id="PS50066">
    <property type="entry name" value="MADS_BOX_2"/>
    <property type="match status" value="1"/>
</dbReference>
<dbReference type="InterPro" id="IPR033896">
    <property type="entry name" value="MEF2-like_N"/>
</dbReference>
<dbReference type="PROSITE" id="PS51297">
    <property type="entry name" value="K_BOX"/>
    <property type="match status" value="1"/>
</dbReference>
<evidence type="ECO:0000313" key="8">
    <source>
        <dbReference type="EMBL" id="KYP56722.1"/>
    </source>
</evidence>
<proteinExistence type="predicted"/>
<dbReference type="AlphaFoldDB" id="A0A151SPQ9"/>
<accession>A0A151SPQ9</accession>
<dbReference type="EMBL" id="CM003613">
    <property type="protein sequence ID" value="KYP56722.1"/>
    <property type="molecule type" value="Genomic_DNA"/>
</dbReference>
<dbReference type="Gramene" id="C.cajan_02900.t">
    <property type="protein sequence ID" value="C.cajan_02900.t"/>
    <property type="gene ID" value="C.cajan_02900"/>
</dbReference>
<keyword evidence="2" id="KW-0805">Transcription regulation</keyword>
<evidence type="ECO:0000259" key="6">
    <source>
        <dbReference type="PROSITE" id="PS50066"/>
    </source>
</evidence>
<keyword evidence="3" id="KW-0238">DNA-binding</keyword>
<keyword evidence="5" id="KW-0539">Nucleus</keyword>